<evidence type="ECO:0000313" key="2">
    <source>
        <dbReference type="Proteomes" id="UP000314294"/>
    </source>
</evidence>
<organism evidence="1 2">
    <name type="scientific">Liparis tanakae</name>
    <name type="common">Tanaka's snailfish</name>
    <dbReference type="NCBI Taxonomy" id="230148"/>
    <lineage>
        <taxon>Eukaryota</taxon>
        <taxon>Metazoa</taxon>
        <taxon>Chordata</taxon>
        <taxon>Craniata</taxon>
        <taxon>Vertebrata</taxon>
        <taxon>Euteleostomi</taxon>
        <taxon>Actinopterygii</taxon>
        <taxon>Neopterygii</taxon>
        <taxon>Teleostei</taxon>
        <taxon>Neoteleostei</taxon>
        <taxon>Acanthomorphata</taxon>
        <taxon>Eupercaria</taxon>
        <taxon>Perciformes</taxon>
        <taxon>Cottioidei</taxon>
        <taxon>Cottales</taxon>
        <taxon>Liparidae</taxon>
        <taxon>Liparis</taxon>
    </lineage>
</organism>
<dbReference type="EMBL" id="SRLO01000253">
    <property type="protein sequence ID" value="TNN64405.1"/>
    <property type="molecule type" value="Genomic_DNA"/>
</dbReference>
<comment type="caution">
    <text evidence="1">The sequence shown here is derived from an EMBL/GenBank/DDBJ whole genome shotgun (WGS) entry which is preliminary data.</text>
</comment>
<dbReference type="Proteomes" id="UP000314294">
    <property type="component" value="Unassembled WGS sequence"/>
</dbReference>
<dbReference type="AlphaFoldDB" id="A0A4Z2HGN0"/>
<keyword evidence="2" id="KW-1185">Reference proteome</keyword>
<sequence length="94" mass="10673">MSQLGLWSRSPLTLGEGGSTLDRFKRQQQQHPSSGASGLCKYNIRDEAVSRQDLYMSCLETCSEAAEHIAMLTRQKRQGDQRNRFLQSEVVIKK</sequence>
<reference evidence="1 2" key="1">
    <citation type="submission" date="2019-03" db="EMBL/GenBank/DDBJ databases">
        <title>First draft genome of Liparis tanakae, snailfish: a comprehensive survey of snailfish specific genes.</title>
        <authorList>
            <person name="Kim W."/>
            <person name="Song I."/>
            <person name="Jeong J.-H."/>
            <person name="Kim D."/>
            <person name="Kim S."/>
            <person name="Ryu S."/>
            <person name="Song J.Y."/>
            <person name="Lee S.K."/>
        </authorList>
    </citation>
    <scope>NUCLEOTIDE SEQUENCE [LARGE SCALE GENOMIC DNA]</scope>
    <source>
        <tissue evidence="1">Muscle</tissue>
    </source>
</reference>
<protein>
    <submittedName>
        <fullName evidence="1">Uncharacterized protein</fullName>
    </submittedName>
</protein>
<gene>
    <name evidence="1" type="ORF">EYF80_025355</name>
</gene>
<name>A0A4Z2HGN0_9TELE</name>
<evidence type="ECO:0000313" key="1">
    <source>
        <dbReference type="EMBL" id="TNN64405.1"/>
    </source>
</evidence>
<proteinExistence type="predicted"/>
<accession>A0A4Z2HGN0</accession>